<keyword evidence="4" id="KW-0249">Electron transport</keyword>
<dbReference type="PROSITE" id="PS51007">
    <property type="entry name" value="CYTC"/>
    <property type="match status" value="1"/>
</dbReference>
<keyword evidence="11" id="KW-1185">Reference proteome</keyword>
<keyword evidence="2 7" id="KW-0349">Heme</keyword>
<dbReference type="PANTHER" id="PTHR37823:SF4">
    <property type="entry name" value="MENAQUINOL-CYTOCHROME C REDUCTASE CYTOCHROME B_C SUBUNIT"/>
    <property type="match status" value="1"/>
</dbReference>
<feature type="transmembrane region" description="Helical" evidence="8">
    <location>
        <begin position="96"/>
        <end position="117"/>
    </location>
</feature>
<comment type="caution">
    <text evidence="10">The sequence shown here is derived from an EMBL/GenBank/DDBJ whole genome shotgun (WGS) entry which is preliminary data.</text>
</comment>
<protein>
    <submittedName>
        <fullName evidence="10">Cytochrome c family protein</fullName>
    </submittedName>
</protein>
<dbReference type="EMBL" id="BMOD01000006">
    <property type="protein sequence ID" value="GGJ34224.1"/>
    <property type="molecule type" value="Genomic_DNA"/>
</dbReference>
<dbReference type="InterPro" id="IPR036909">
    <property type="entry name" value="Cyt_c-like_dom_sf"/>
</dbReference>
<evidence type="ECO:0000313" key="10">
    <source>
        <dbReference type="EMBL" id="GGJ34224.1"/>
    </source>
</evidence>
<organism evidence="10 11">
    <name type="scientific">Deinococcus roseus</name>
    <dbReference type="NCBI Taxonomy" id="392414"/>
    <lineage>
        <taxon>Bacteria</taxon>
        <taxon>Thermotogati</taxon>
        <taxon>Deinococcota</taxon>
        <taxon>Deinococci</taxon>
        <taxon>Deinococcales</taxon>
        <taxon>Deinococcaceae</taxon>
        <taxon>Deinococcus</taxon>
    </lineage>
</organism>
<evidence type="ECO:0000313" key="11">
    <source>
        <dbReference type="Proteomes" id="UP000632222"/>
    </source>
</evidence>
<dbReference type="Pfam" id="PF13442">
    <property type="entry name" value="Cytochrome_CBB3"/>
    <property type="match status" value="1"/>
</dbReference>
<sequence>MIYLMLAVATVMLILVLLPTSKKALTTPEDSQRNDLLEERDLLVTELKDLSTQGLPPQEKERAELTFKARLARVLKALDDLPPAPPATALSRPAHLPALLTTLLCASVLIVGGFSFFQTWRYSGVGGTEARQLQNVLKLPELQSKASLTKKPEDIKTYARAAFDAGKFQEAAQAYGDLLNLTKNTQDAEALRRLGVFLSTNEQYRQQGLQFVQMAVQLEPKEPEGHLLLGYAYMNNNAAQEALQAFLKFRDLNPSSLEADEQISQLRAALGEDTSGEELFAQNCASCHGSRGEGKTAPSLLSSSAARNEAALKAIIQKGVGSMPAFPNLTEAQLDALVQHVKTLKP</sequence>
<gene>
    <name evidence="10" type="ORF">GCM10008938_20500</name>
</gene>
<keyword evidence="5 7" id="KW-0408">Iron</keyword>
<dbReference type="InterPro" id="IPR011990">
    <property type="entry name" value="TPR-like_helical_dom_sf"/>
</dbReference>
<evidence type="ECO:0000256" key="1">
    <source>
        <dbReference type="ARBA" id="ARBA00022448"/>
    </source>
</evidence>
<keyword evidence="8" id="KW-0472">Membrane</keyword>
<feature type="repeat" description="TPR" evidence="6">
    <location>
        <begin position="223"/>
        <end position="256"/>
    </location>
</feature>
<dbReference type="InterPro" id="IPR009056">
    <property type="entry name" value="Cyt_c-like_dom"/>
</dbReference>
<dbReference type="PROSITE" id="PS50005">
    <property type="entry name" value="TPR"/>
    <property type="match status" value="1"/>
</dbReference>
<evidence type="ECO:0000256" key="2">
    <source>
        <dbReference type="ARBA" id="ARBA00022617"/>
    </source>
</evidence>
<evidence type="ECO:0000256" key="6">
    <source>
        <dbReference type="PROSITE-ProRule" id="PRU00339"/>
    </source>
</evidence>
<evidence type="ECO:0000256" key="5">
    <source>
        <dbReference type="ARBA" id="ARBA00023004"/>
    </source>
</evidence>
<dbReference type="RefSeq" id="WP_189002596.1">
    <property type="nucleotide sequence ID" value="NZ_BMOD01000006.1"/>
</dbReference>
<dbReference type="SUPFAM" id="SSF48452">
    <property type="entry name" value="TPR-like"/>
    <property type="match status" value="1"/>
</dbReference>
<keyword evidence="1" id="KW-0813">Transport</keyword>
<reference evidence="11" key="1">
    <citation type="journal article" date="2019" name="Int. J. Syst. Evol. Microbiol.">
        <title>The Global Catalogue of Microorganisms (GCM) 10K type strain sequencing project: providing services to taxonomists for standard genome sequencing and annotation.</title>
        <authorList>
            <consortium name="The Broad Institute Genomics Platform"/>
            <consortium name="The Broad Institute Genome Sequencing Center for Infectious Disease"/>
            <person name="Wu L."/>
            <person name="Ma J."/>
        </authorList>
    </citation>
    <scope>NUCLEOTIDE SEQUENCE [LARGE SCALE GENOMIC DNA]</scope>
    <source>
        <strain evidence="11">JCM 14370</strain>
    </source>
</reference>
<accession>A0ABQ2D1F4</accession>
<evidence type="ECO:0000259" key="9">
    <source>
        <dbReference type="PROSITE" id="PS51007"/>
    </source>
</evidence>
<keyword evidence="6" id="KW-0802">TPR repeat</keyword>
<dbReference type="Gene3D" id="1.25.40.10">
    <property type="entry name" value="Tetratricopeptide repeat domain"/>
    <property type="match status" value="1"/>
</dbReference>
<evidence type="ECO:0000256" key="4">
    <source>
        <dbReference type="ARBA" id="ARBA00022982"/>
    </source>
</evidence>
<dbReference type="PANTHER" id="PTHR37823">
    <property type="entry name" value="CYTOCHROME C-553-LIKE"/>
    <property type="match status" value="1"/>
</dbReference>
<keyword evidence="8" id="KW-0812">Transmembrane</keyword>
<keyword evidence="3 7" id="KW-0479">Metal-binding</keyword>
<feature type="domain" description="Cytochrome c" evidence="9">
    <location>
        <begin position="271"/>
        <end position="345"/>
    </location>
</feature>
<keyword evidence="8" id="KW-1133">Transmembrane helix</keyword>
<evidence type="ECO:0000256" key="8">
    <source>
        <dbReference type="SAM" id="Phobius"/>
    </source>
</evidence>
<dbReference type="Gene3D" id="1.10.760.10">
    <property type="entry name" value="Cytochrome c-like domain"/>
    <property type="match status" value="1"/>
</dbReference>
<dbReference type="InterPro" id="IPR019734">
    <property type="entry name" value="TPR_rpt"/>
</dbReference>
<evidence type="ECO:0000256" key="7">
    <source>
        <dbReference type="PROSITE-ProRule" id="PRU00433"/>
    </source>
</evidence>
<evidence type="ECO:0000256" key="3">
    <source>
        <dbReference type="ARBA" id="ARBA00022723"/>
    </source>
</evidence>
<dbReference type="Proteomes" id="UP000632222">
    <property type="component" value="Unassembled WGS sequence"/>
</dbReference>
<proteinExistence type="predicted"/>
<name>A0ABQ2D1F4_9DEIO</name>
<dbReference type="InterPro" id="IPR051811">
    <property type="entry name" value="Cytochrome_c550/c551-like"/>
</dbReference>
<dbReference type="SUPFAM" id="SSF46626">
    <property type="entry name" value="Cytochrome c"/>
    <property type="match status" value="1"/>
</dbReference>